<dbReference type="AlphaFoldDB" id="A0A8S3YIS8"/>
<evidence type="ECO:0000313" key="2">
    <source>
        <dbReference type="EMBL" id="CAG5116268.1"/>
    </source>
</evidence>
<evidence type="ECO:0000259" key="1">
    <source>
        <dbReference type="Pfam" id="PF24536"/>
    </source>
</evidence>
<dbReference type="Pfam" id="PF24536">
    <property type="entry name" value="NXPE4_C"/>
    <property type="match status" value="1"/>
</dbReference>
<reference evidence="2" key="1">
    <citation type="submission" date="2021-04" db="EMBL/GenBank/DDBJ databases">
        <authorList>
            <consortium name="Molecular Ecology Group"/>
        </authorList>
    </citation>
    <scope>NUCLEOTIDE SEQUENCE</scope>
</reference>
<gene>
    <name evidence="2" type="ORF">CUNI_LOCUS1826</name>
</gene>
<keyword evidence="3" id="KW-1185">Reference proteome</keyword>
<dbReference type="InterPro" id="IPR057106">
    <property type="entry name" value="NXPE4_C"/>
</dbReference>
<accession>A0A8S3YIS8</accession>
<evidence type="ECO:0000313" key="3">
    <source>
        <dbReference type="Proteomes" id="UP000678393"/>
    </source>
</evidence>
<dbReference type="PANTHER" id="PTHR16165:SF5">
    <property type="entry name" value="NXPE FAMILY MEMBER 3"/>
    <property type="match status" value="1"/>
</dbReference>
<feature type="domain" description="NXPE C-terminal" evidence="1">
    <location>
        <begin position="313"/>
        <end position="526"/>
    </location>
</feature>
<name>A0A8S3YIS8_9EUPU</name>
<dbReference type="InterPro" id="IPR014756">
    <property type="entry name" value="Ig_E-set"/>
</dbReference>
<feature type="non-terminal residue" evidence="2">
    <location>
        <position position="530"/>
    </location>
</feature>
<dbReference type="EMBL" id="CAJHNH020000226">
    <property type="protein sequence ID" value="CAG5116268.1"/>
    <property type="molecule type" value="Genomic_DNA"/>
</dbReference>
<comment type="caution">
    <text evidence="2">The sequence shown here is derived from an EMBL/GenBank/DDBJ whole genome shotgun (WGS) entry which is preliminary data.</text>
</comment>
<protein>
    <recommendedName>
        <fullName evidence="1">NXPE C-terminal domain-containing protein</fullName>
    </recommendedName>
</protein>
<proteinExistence type="predicted"/>
<dbReference type="Gene3D" id="2.60.40.10">
    <property type="entry name" value="Immunoglobulins"/>
    <property type="match status" value="1"/>
</dbReference>
<dbReference type="OrthoDB" id="6122107at2759"/>
<organism evidence="2 3">
    <name type="scientific">Candidula unifasciata</name>
    <dbReference type="NCBI Taxonomy" id="100452"/>
    <lineage>
        <taxon>Eukaryota</taxon>
        <taxon>Metazoa</taxon>
        <taxon>Spiralia</taxon>
        <taxon>Lophotrochozoa</taxon>
        <taxon>Mollusca</taxon>
        <taxon>Gastropoda</taxon>
        <taxon>Heterobranchia</taxon>
        <taxon>Euthyneura</taxon>
        <taxon>Panpulmonata</taxon>
        <taxon>Eupulmonata</taxon>
        <taxon>Stylommatophora</taxon>
        <taxon>Helicina</taxon>
        <taxon>Helicoidea</taxon>
        <taxon>Geomitridae</taxon>
        <taxon>Candidula</taxon>
    </lineage>
</organism>
<dbReference type="PANTHER" id="PTHR16165">
    <property type="entry name" value="NXPE FAMILY MEMBER"/>
    <property type="match status" value="1"/>
</dbReference>
<dbReference type="InterPro" id="IPR013783">
    <property type="entry name" value="Ig-like_fold"/>
</dbReference>
<dbReference type="Proteomes" id="UP000678393">
    <property type="component" value="Unassembled WGS sequence"/>
</dbReference>
<sequence>HASVHRSQQITRGKYSKHKSIFDKAKNADKRCGGVLYTEFLASPPREELYPFEIFYLSDPPLWDESTVASHQYSTIGLYRSNTTFVVGDHVSVVIKMFDRKGRPRLTGGDRLKVWLKDMKFQHSIGANITDFNNGTYMATTVLPWAGTVRVMATLRQSREFFRTLAYVHRVFKCTTPFYGAYSNSQANESVPCSPFPVVPGYQKSELCNLTLENGSPWFCGRPSKRELNCSDYKLFSLSRLNITMPITPAEDELLKQGTRQNNFIPGNIILNVTATKSGLTRLPDPNVPCNKVSPRSTWHQSEPTGYFYHKVWKPFLCFVPDKVEQLDESCLRNVHMIFNGDSNSRYSYNRMKSKVQCTETVFGKHAQYYHAPKTCEKKLWNLSIQHLSHSSPFQAGWVSLLNSPGKVLGTVPSEGRYVINLHPFLHFTSHHISAYERYLRAVRDEIIRLLHRNPHVLIILRPPYVYVLGDAWAQQFTTLQKEIFMDLQDHIIYFPFWDITVASGDTGIHPQCNEHLSDVMFQFTCGRQQ</sequence>
<dbReference type="SUPFAM" id="SSF81296">
    <property type="entry name" value="E set domains"/>
    <property type="match status" value="1"/>
</dbReference>